<evidence type="ECO:0000313" key="1">
    <source>
        <dbReference type="EMBL" id="KAI9903048.1"/>
    </source>
</evidence>
<dbReference type="EMBL" id="CM047941">
    <property type="protein sequence ID" value="KAI9903048.1"/>
    <property type="molecule type" value="Genomic_DNA"/>
</dbReference>
<sequence>MDLRGTRGHLALGLNDQYEDSLFNEGNDNHHGRLEPSHIHPCRRQRTEQTSWNYVPQPPRPHQQTMQHPQDPSIQLPALHQVFSPDGSIHDSSDEGLTYHPARYDPTAPLPAPIHWSIREHQQLMHSRYFGVGAGVGAGVGEAGAGAGASSGVHATSIFAHAPYSLQAQWAHEQALQGNSYRNNAGNSGLDAEPQRFPRVNGRTMDPRATSDFINSGGVNARPDSSRHLIGNPDYPPSSPTETEAFSHLPLGAQPQRRSRPDANDNPPAPFPRPPGTRAAVNLARLRHRQMNPHLYHYHNHNQAGSSRSGSPSVAYATDFSQVAPRSPGGRRRVNSASRTYRSMASRHVRSPQSQAVPRPAEARLLILAPQLEEYLERHVNYYNRTDKKKVASRKMIKTLIEVDVQELDEGDKACTICYQNFGEESPEGVTEKPVRLPKCKHVFGEECLKKWLLDSYQCPYCRAKMDGEPQALEQRDMEGIFNTLVTNGLVPSGRIPVDIAENFPRLYDFLLDTMEDGSDIESEEEWSSNGGEDEDEENDDGDEQMDSHTPAYQQASRDTQSHHSQPQARQRSQPSQHSPVAAPRTPTPPTSQPPFTEAESSVGRATLPPLNSVTAFLLPMVPDQFLPPRSQVPDGNRAPAGPDVGFQSLLAAASTRESWLNGVPGAAAPISHERYNPTESFEHGAPGAAFREQQQS</sequence>
<keyword evidence="2" id="KW-1185">Reference proteome</keyword>
<evidence type="ECO:0000313" key="2">
    <source>
        <dbReference type="Proteomes" id="UP001163324"/>
    </source>
</evidence>
<comment type="caution">
    <text evidence="1">The sequence shown here is derived from an EMBL/GenBank/DDBJ whole genome shotgun (WGS) entry which is preliminary data.</text>
</comment>
<name>A0ACC0VBA5_9HYPO</name>
<organism evidence="1 2">
    <name type="scientific">Trichothecium roseum</name>
    <dbReference type="NCBI Taxonomy" id="47278"/>
    <lineage>
        <taxon>Eukaryota</taxon>
        <taxon>Fungi</taxon>
        <taxon>Dikarya</taxon>
        <taxon>Ascomycota</taxon>
        <taxon>Pezizomycotina</taxon>
        <taxon>Sordariomycetes</taxon>
        <taxon>Hypocreomycetidae</taxon>
        <taxon>Hypocreales</taxon>
        <taxon>Hypocreales incertae sedis</taxon>
        <taxon>Trichothecium</taxon>
    </lineage>
</organism>
<gene>
    <name evidence="1" type="ORF">N3K66_002400</name>
</gene>
<accession>A0ACC0VBA5</accession>
<reference evidence="1" key="1">
    <citation type="submission" date="2022-10" db="EMBL/GenBank/DDBJ databases">
        <title>Complete Genome of Trichothecium roseum strain YXFP-22015, a Plant Pathogen Isolated from Citrus.</title>
        <authorList>
            <person name="Wang Y."/>
            <person name="Zhu L."/>
        </authorList>
    </citation>
    <scope>NUCLEOTIDE SEQUENCE</scope>
    <source>
        <strain evidence="1">YXFP-22015</strain>
    </source>
</reference>
<protein>
    <submittedName>
        <fullName evidence="1">Uncharacterized protein</fullName>
    </submittedName>
</protein>
<proteinExistence type="predicted"/>
<dbReference type="Proteomes" id="UP001163324">
    <property type="component" value="Chromosome 2"/>
</dbReference>